<dbReference type="Proteomes" id="UP000199187">
    <property type="component" value="Unassembled WGS sequence"/>
</dbReference>
<sequence length="58" mass="6329">MGMATGRNSDGVFVVAQALQSSRTACTLRLLRAVRVQTVCNNIRLLGYALSGELRFSR</sequence>
<proteinExistence type="predicted"/>
<dbReference type="AlphaFoldDB" id="A0A1I6XYU2"/>
<dbReference type="EMBL" id="FPAU01000001">
    <property type="protein sequence ID" value="SFT43538.1"/>
    <property type="molecule type" value="Genomic_DNA"/>
</dbReference>
<name>A0A1I6XYU2_9ENTR</name>
<accession>A0A1I6XYU2</accession>
<protein>
    <submittedName>
        <fullName evidence="1">Uncharacterized protein</fullName>
    </submittedName>
</protein>
<keyword evidence="2" id="KW-1185">Reference proteome</keyword>
<organism evidence="1 2">
    <name type="scientific">Kosakonia arachidis</name>
    <dbReference type="NCBI Taxonomy" id="551989"/>
    <lineage>
        <taxon>Bacteria</taxon>
        <taxon>Pseudomonadati</taxon>
        <taxon>Pseudomonadota</taxon>
        <taxon>Gammaproteobacteria</taxon>
        <taxon>Enterobacterales</taxon>
        <taxon>Enterobacteriaceae</taxon>
        <taxon>Kosakonia</taxon>
    </lineage>
</organism>
<evidence type="ECO:0000313" key="1">
    <source>
        <dbReference type="EMBL" id="SFT43538.1"/>
    </source>
</evidence>
<evidence type="ECO:0000313" key="2">
    <source>
        <dbReference type="Proteomes" id="UP000199187"/>
    </source>
</evidence>
<gene>
    <name evidence="1" type="ORF">SAMN05192562_101263</name>
</gene>
<reference evidence="2" key="1">
    <citation type="submission" date="2016-10" db="EMBL/GenBank/DDBJ databases">
        <authorList>
            <person name="Varghese N."/>
            <person name="Submissions S."/>
        </authorList>
    </citation>
    <scope>NUCLEOTIDE SEQUENCE [LARGE SCALE GENOMIC DNA]</scope>
    <source>
        <strain evidence="2">Ah-143</strain>
    </source>
</reference>